<proteinExistence type="inferred from homology"/>
<dbReference type="PRINTS" id="PR00142">
    <property type="entry name" value="RECA"/>
</dbReference>
<dbReference type="GO" id="GO:0006281">
    <property type="term" value="P:DNA repair"/>
    <property type="evidence" value="ECO:0007669"/>
    <property type="project" value="InterPro"/>
</dbReference>
<dbReference type="PROSITE" id="PS50163">
    <property type="entry name" value="RECA_3"/>
    <property type="match status" value="1"/>
</dbReference>
<keyword evidence="4" id="KW-0233">DNA recombination</keyword>
<reference evidence="6" key="1">
    <citation type="journal article" date="2015" name="Nature">
        <title>Complex archaea that bridge the gap between prokaryotes and eukaryotes.</title>
        <authorList>
            <person name="Spang A."/>
            <person name="Saw J.H."/>
            <person name="Jorgensen S.L."/>
            <person name="Zaremba-Niedzwiedzka K."/>
            <person name="Martijn J."/>
            <person name="Lind A.E."/>
            <person name="van Eijk R."/>
            <person name="Schleper C."/>
            <person name="Guy L."/>
            <person name="Ettema T.J."/>
        </authorList>
    </citation>
    <scope>NUCLEOTIDE SEQUENCE</scope>
</reference>
<dbReference type="PANTHER" id="PTHR45900:SF1">
    <property type="entry name" value="MITOCHONDRIAL DNA REPAIR PROTEIN RECA HOMOLOG-RELATED"/>
    <property type="match status" value="1"/>
</dbReference>
<comment type="similarity">
    <text evidence="1">Belongs to the RecA family.</text>
</comment>
<keyword evidence="3" id="KW-0067">ATP-binding</keyword>
<feature type="domain" description="RecA family profile 2" evidence="5">
    <location>
        <begin position="194"/>
        <end position="287"/>
    </location>
</feature>
<dbReference type="InterPro" id="IPR049428">
    <property type="entry name" value="RecA-like_N"/>
</dbReference>
<dbReference type="InterPro" id="IPR020587">
    <property type="entry name" value="RecA_monomer-monomer_interface"/>
</dbReference>
<dbReference type="GO" id="GO:0005524">
    <property type="term" value="F:ATP binding"/>
    <property type="evidence" value="ECO:0007669"/>
    <property type="project" value="UniProtKB-KW"/>
</dbReference>
<dbReference type="GO" id="GO:0008094">
    <property type="term" value="F:ATP-dependent activity, acting on DNA"/>
    <property type="evidence" value="ECO:0007669"/>
    <property type="project" value="InterPro"/>
</dbReference>
<dbReference type="EMBL" id="LAZR01016835">
    <property type="protein sequence ID" value="KKM02806.1"/>
    <property type="molecule type" value="Genomic_DNA"/>
</dbReference>
<organism evidence="6">
    <name type="scientific">marine sediment metagenome</name>
    <dbReference type="NCBI Taxonomy" id="412755"/>
    <lineage>
        <taxon>unclassified sequences</taxon>
        <taxon>metagenomes</taxon>
        <taxon>ecological metagenomes</taxon>
    </lineage>
</organism>
<evidence type="ECO:0000256" key="2">
    <source>
        <dbReference type="ARBA" id="ARBA00022741"/>
    </source>
</evidence>
<evidence type="ECO:0000313" key="6">
    <source>
        <dbReference type="EMBL" id="KKM02806.1"/>
    </source>
</evidence>
<sequence length="343" mass="37957">MSDALRSFGQRWNRKTKSEVAFEPEAEILSPEAVPLDIPAVDLMLGGGIPRGRTSVLFGQESAGKTLLAQLIIAATQRAGGVAMFFDVERTYDAKWFALTGVDTSPEKLLVVRPESLEQGFDMICDALKKVKPEVIVVDSVAAMVPQDILKASMEEKDFRGLEARKITAGVKKATQFNRTTALIFINQLRVNMGVKFGNPESMPGGKALKYHASVMIRVRRGTWLTDMSEKGEDRDEDGFATLESSKDAKRIGFMLKLRTEKNKCAPPWQDCELKFFFNGALDPLGSLIHLAQQRGIIEVSGSWFKLPGVEAKLHGLGAVEEAIREDEELKARLVAEIQEQED</sequence>
<dbReference type="Gene3D" id="3.40.50.300">
    <property type="entry name" value="P-loop containing nucleotide triphosphate hydrolases"/>
    <property type="match status" value="1"/>
</dbReference>
<comment type="caution">
    <text evidence="6">The sequence shown here is derived from an EMBL/GenBank/DDBJ whole genome shotgun (WGS) entry which is preliminary data.</text>
</comment>
<dbReference type="SUPFAM" id="SSF52540">
    <property type="entry name" value="P-loop containing nucleoside triphosphate hydrolases"/>
    <property type="match status" value="1"/>
</dbReference>
<dbReference type="Pfam" id="PF00154">
    <property type="entry name" value="RecA_N"/>
    <property type="match status" value="1"/>
</dbReference>
<dbReference type="Gene3D" id="3.30.250.10">
    <property type="entry name" value="RecA protein, C-terminal domain"/>
    <property type="match status" value="1"/>
</dbReference>
<dbReference type="PANTHER" id="PTHR45900">
    <property type="entry name" value="RECA"/>
    <property type="match status" value="1"/>
</dbReference>
<protein>
    <recommendedName>
        <fullName evidence="5">RecA family profile 2 domain-containing protein</fullName>
    </recommendedName>
</protein>
<dbReference type="AlphaFoldDB" id="A0A0F9JAG6"/>
<dbReference type="SMART" id="SM00382">
    <property type="entry name" value="AAA"/>
    <property type="match status" value="1"/>
</dbReference>
<gene>
    <name evidence="6" type="ORF">LCGC14_1780780</name>
</gene>
<dbReference type="InterPro" id="IPR027417">
    <property type="entry name" value="P-loop_NTPase"/>
</dbReference>
<evidence type="ECO:0000256" key="3">
    <source>
        <dbReference type="ARBA" id="ARBA00022840"/>
    </source>
</evidence>
<evidence type="ECO:0000259" key="5">
    <source>
        <dbReference type="PROSITE" id="PS50163"/>
    </source>
</evidence>
<dbReference type="InterPro" id="IPR013765">
    <property type="entry name" value="DNA_recomb/repair_RecA"/>
</dbReference>
<dbReference type="InterPro" id="IPR003593">
    <property type="entry name" value="AAA+_ATPase"/>
</dbReference>
<accession>A0A0F9JAG6</accession>
<name>A0A0F9JAG6_9ZZZZ</name>
<evidence type="ECO:0000256" key="4">
    <source>
        <dbReference type="ARBA" id="ARBA00023172"/>
    </source>
</evidence>
<dbReference type="GO" id="GO:0003697">
    <property type="term" value="F:single-stranded DNA binding"/>
    <property type="evidence" value="ECO:0007669"/>
    <property type="project" value="InterPro"/>
</dbReference>
<evidence type="ECO:0000256" key="1">
    <source>
        <dbReference type="ARBA" id="ARBA00009391"/>
    </source>
</evidence>
<dbReference type="GO" id="GO:0006310">
    <property type="term" value="P:DNA recombination"/>
    <property type="evidence" value="ECO:0007669"/>
    <property type="project" value="UniProtKB-KW"/>
</dbReference>
<keyword evidence="2" id="KW-0547">Nucleotide-binding</keyword>
<dbReference type="GO" id="GO:0005829">
    <property type="term" value="C:cytosol"/>
    <property type="evidence" value="ECO:0007669"/>
    <property type="project" value="TreeGrafter"/>
</dbReference>